<evidence type="ECO:0000256" key="1">
    <source>
        <dbReference type="ARBA" id="ARBA00006432"/>
    </source>
</evidence>
<dbReference type="Proteomes" id="UP001235939">
    <property type="component" value="Chromosome 10"/>
</dbReference>
<accession>A0ABY6KZF9</accession>
<sequence length="266" mass="29146">MVMCRLLFRRIQANFGGNLQFVASGSAALCPETQLFLRVCLDIYLMSSFGATEVTSCAALQRRGYRVTDQPYPRGEVVVGGPTVADGYLGLNDNSFFKDDKGTQWFRTGDIGVILPTGQLNIIVRGFEMQLTYGGADRKKDLVKLQNGEFVSIAKVEGILRGCPEVENLCVVPHARQLVALVCPAEGVVGPEETKGRTFLPAPADLAGKLAQYCAEKGLSKVEIPTSFGLCLEEWTPESGLMTSALKIRRCPIKNRYLEKIESMLQ</sequence>
<evidence type="ECO:0000256" key="5">
    <source>
        <dbReference type="ARBA" id="ARBA00024484"/>
    </source>
</evidence>
<dbReference type="PANTHER" id="PTHR43272:SF83">
    <property type="entry name" value="ACYL-COA SYNTHETASE LONG-CHAIN, ISOFORM J"/>
    <property type="match status" value="1"/>
</dbReference>
<keyword evidence="7" id="KW-1185">Reference proteome</keyword>
<dbReference type="InterPro" id="IPR042099">
    <property type="entry name" value="ANL_N_sf"/>
</dbReference>
<comment type="similarity">
    <text evidence="1">Belongs to the ATP-dependent AMP-binding enzyme family.</text>
</comment>
<reference evidence="6 7" key="1">
    <citation type="submission" date="2022-01" db="EMBL/GenBank/DDBJ databases">
        <title>A chromosomal length assembly of Cordylochernes scorpioides.</title>
        <authorList>
            <person name="Zeh D."/>
            <person name="Zeh J."/>
        </authorList>
    </citation>
    <scope>NUCLEOTIDE SEQUENCE [LARGE SCALE GENOMIC DNA]</scope>
    <source>
        <strain evidence="6">IN4F17</strain>
        <tissue evidence="6">Whole Body</tissue>
    </source>
</reference>
<dbReference type="PANTHER" id="PTHR43272">
    <property type="entry name" value="LONG-CHAIN-FATTY-ACID--COA LIGASE"/>
    <property type="match status" value="1"/>
</dbReference>
<dbReference type="EMBL" id="CP092872">
    <property type="protein sequence ID" value="UYV73277.1"/>
    <property type="molecule type" value="Genomic_DNA"/>
</dbReference>
<dbReference type="SUPFAM" id="SSF56801">
    <property type="entry name" value="Acetyl-CoA synthetase-like"/>
    <property type="match status" value="1"/>
</dbReference>
<evidence type="ECO:0000256" key="3">
    <source>
        <dbReference type="ARBA" id="ARBA00022741"/>
    </source>
</evidence>
<protein>
    <submittedName>
        <fullName evidence="6">ACSL4</fullName>
    </submittedName>
</protein>
<keyword evidence="4" id="KW-0067">ATP-binding</keyword>
<evidence type="ECO:0000256" key="2">
    <source>
        <dbReference type="ARBA" id="ARBA00022598"/>
    </source>
</evidence>
<gene>
    <name evidence="6" type="ORF">LAZ67_10002446</name>
</gene>
<dbReference type="Gene3D" id="3.40.50.12780">
    <property type="entry name" value="N-terminal domain of ligase-like"/>
    <property type="match status" value="1"/>
</dbReference>
<proteinExistence type="inferred from homology"/>
<keyword evidence="3" id="KW-0547">Nucleotide-binding</keyword>
<evidence type="ECO:0000256" key="4">
    <source>
        <dbReference type="ARBA" id="ARBA00022840"/>
    </source>
</evidence>
<comment type="catalytic activity">
    <reaction evidence="5">
        <text>a long-chain fatty acid + ATP + CoA = a long-chain fatty acyl-CoA + AMP + diphosphate</text>
        <dbReference type="Rhea" id="RHEA:15421"/>
        <dbReference type="ChEBI" id="CHEBI:30616"/>
        <dbReference type="ChEBI" id="CHEBI:33019"/>
        <dbReference type="ChEBI" id="CHEBI:57287"/>
        <dbReference type="ChEBI" id="CHEBI:57560"/>
        <dbReference type="ChEBI" id="CHEBI:83139"/>
        <dbReference type="ChEBI" id="CHEBI:456215"/>
        <dbReference type="EC" id="6.2.1.3"/>
    </reaction>
    <physiologicalReaction direction="left-to-right" evidence="5">
        <dbReference type="Rhea" id="RHEA:15422"/>
    </physiologicalReaction>
</comment>
<dbReference type="InterPro" id="IPR045851">
    <property type="entry name" value="AMP-bd_C_sf"/>
</dbReference>
<dbReference type="Gene3D" id="3.30.300.30">
    <property type="match status" value="1"/>
</dbReference>
<organism evidence="6 7">
    <name type="scientific">Cordylochernes scorpioides</name>
    <dbReference type="NCBI Taxonomy" id="51811"/>
    <lineage>
        <taxon>Eukaryota</taxon>
        <taxon>Metazoa</taxon>
        <taxon>Ecdysozoa</taxon>
        <taxon>Arthropoda</taxon>
        <taxon>Chelicerata</taxon>
        <taxon>Arachnida</taxon>
        <taxon>Pseudoscorpiones</taxon>
        <taxon>Cheliferoidea</taxon>
        <taxon>Chernetidae</taxon>
        <taxon>Cordylochernes</taxon>
    </lineage>
</organism>
<keyword evidence="2" id="KW-0436">Ligase</keyword>
<evidence type="ECO:0000313" key="7">
    <source>
        <dbReference type="Proteomes" id="UP001235939"/>
    </source>
</evidence>
<name>A0ABY6KZF9_9ARAC</name>
<evidence type="ECO:0000313" key="6">
    <source>
        <dbReference type="EMBL" id="UYV73277.1"/>
    </source>
</evidence>